<dbReference type="GO" id="GO:0048471">
    <property type="term" value="C:perinuclear region of cytoplasm"/>
    <property type="evidence" value="ECO:0007669"/>
    <property type="project" value="UniProtKB-SubCell"/>
</dbReference>
<evidence type="ECO:0000256" key="6">
    <source>
        <dbReference type="ARBA" id="ARBA00023010"/>
    </source>
</evidence>
<dbReference type="GO" id="GO:0031625">
    <property type="term" value="F:ubiquitin protein ligase binding"/>
    <property type="evidence" value="ECO:0007669"/>
    <property type="project" value="TreeGrafter"/>
</dbReference>
<keyword evidence="5" id="KW-0813">Transport</keyword>
<dbReference type="Proteomes" id="UP000027730">
    <property type="component" value="Unassembled WGS sequence"/>
</dbReference>
<evidence type="ECO:0000256" key="8">
    <source>
        <dbReference type="SAM" id="MobiDB-lite"/>
    </source>
</evidence>
<evidence type="ECO:0000256" key="1">
    <source>
        <dbReference type="ARBA" id="ARBA00004335"/>
    </source>
</evidence>
<dbReference type="Gene3D" id="3.10.20.90">
    <property type="entry name" value="Phosphatidylinositol 3-kinase Catalytic Subunit, Chain A, domain 1"/>
    <property type="match status" value="1"/>
</dbReference>
<dbReference type="EMBL" id="KL584703">
    <property type="protein sequence ID" value="KEQ77199.1"/>
    <property type="molecule type" value="Genomic_DNA"/>
</dbReference>
<dbReference type="InterPro" id="IPR016563">
    <property type="entry name" value="Npl4"/>
</dbReference>
<evidence type="ECO:0000256" key="2">
    <source>
        <dbReference type="ARBA" id="ARBA00004556"/>
    </source>
</evidence>
<dbReference type="Pfam" id="PF05020">
    <property type="entry name" value="zf-NPL4"/>
    <property type="match status" value="1"/>
</dbReference>
<feature type="domain" description="MPN" evidence="9">
    <location>
        <begin position="254"/>
        <end position="391"/>
    </location>
</feature>
<evidence type="ECO:0000256" key="7">
    <source>
        <dbReference type="ARBA" id="ARBA00024703"/>
    </source>
</evidence>
<evidence type="ECO:0000313" key="11">
    <source>
        <dbReference type="Proteomes" id="UP000027730"/>
    </source>
</evidence>
<gene>
    <name evidence="10" type="ORF">M436DRAFT_60965</name>
</gene>
<protein>
    <recommendedName>
        <fullName evidence="4">Nuclear protein localization protein 4</fullName>
    </recommendedName>
</protein>
<dbReference type="PANTHER" id="PTHR12710">
    <property type="entry name" value="NUCLEAR PROTEIN LOCALIZATION 4"/>
    <property type="match status" value="1"/>
</dbReference>
<dbReference type="AlphaFoldDB" id="A0A074X0D8"/>
<organism evidence="10 11">
    <name type="scientific">Aureobasidium namibiae CBS 147.97</name>
    <dbReference type="NCBI Taxonomy" id="1043004"/>
    <lineage>
        <taxon>Eukaryota</taxon>
        <taxon>Fungi</taxon>
        <taxon>Dikarya</taxon>
        <taxon>Ascomycota</taxon>
        <taxon>Pezizomycotina</taxon>
        <taxon>Dothideomycetes</taxon>
        <taxon>Dothideomycetidae</taxon>
        <taxon>Dothideales</taxon>
        <taxon>Saccotheciaceae</taxon>
        <taxon>Aureobasidium</taxon>
    </lineage>
</organism>
<dbReference type="PROSITE" id="PS50249">
    <property type="entry name" value="MPN"/>
    <property type="match status" value="1"/>
</dbReference>
<dbReference type="InterPro" id="IPR037518">
    <property type="entry name" value="MPN"/>
</dbReference>
<dbReference type="PIRSF" id="PIRSF010052">
    <property type="entry name" value="Polyub_prc_Npl4"/>
    <property type="match status" value="1"/>
</dbReference>
<dbReference type="OrthoDB" id="10251089at2759"/>
<evidence type="ECO:0000259" key="9">
    <source>
        <dbReference type="PROSITE" id="PS50249"/>
    </source>
</evidence>
<sequence>MILRFSSRIGQFRLTVEPSTDLASLLPQVVEKLSPDTLPSSVSISPQRGGQSRSLESLKGVTVQKLGLANGAQIFVEFTEGQAPTETQPPPPSNAYRLNGKEVTAQDTTTIAIPNLTAQTRVDNPWDTVKQLPIDDALDKENGKIKRPRDTRMCRHGPNGMCDHCQPIEPYDAGYLAEKKIKHLSYHAYLRKMNQGKNKYESGSSWMPPLTEPYYRVNPSCPSGHKPFPAGICTKCQPSAITLQPQPYRMVDHVEFSSPAIINKILDFWRNSAAQRIGFMYGRYEPYSEIPLGTKAVIEAIYEPPQVDELDGVTLNEWANENEIDKVASLCGLQRVGVIYTDLIDAGKGDGTVVCKRHNDSYYMSSLEIMFASRYQAKYPRPSRWSETGSFGSNFVTCVITGDDEDQIAVQAYQASDSAVEMTRADIIEPSADPTVMLVRDEDGENGLGRTRYIPEVFYRRINEHGANVQENAKPSFPVDYLLVTLTHGFPLEAKPLFTSEEGFVVENREMIGQSQEHRALRSFLSKVARLDTTDGAQKISDFHALCFVHTMGVLSEDEFRLLCQVATQKDTSLGAALQQTPGWKSLLTIVELSGDRRPKRQNEWSGSGAGSGYGSDGEQLAKRVKNIGLNGSR</sequence>
<keyword evidence="5" id="KW-0509">mRNA transport</keyword>
<feature type="region of interest" description="Disordered" evidence="8">
    <location>
        <begin position="598"/>
        <end position="620"/>
    </location>
</feature>
<dbReference type="InterPro" id="IPR007716">
    <property type="entry name" value="NPL4_Zn-bd_put"/>
</dbReference>
<dbReference type="GO" id="GO:0031965">
    <property type="term" value="C:nuclear membrane"/>
    <property type="evidence" value="ECO:0007669"/>
    <property type="project" value="UniProtKB-SubCell"/>
</dbReference>
<dbReference type="GO" id="GO:0006511">
    <property type="term" value="P:ubiquitin-dependent protein catabolic process"/>
    <property type="evidence" value="ECO:0007669"/>
    <property type="project" value="InterPro"/>
</dbReference>
<evidence type="ECO:0000256" key="5">
    <source>
        <dbReference type="ARBA" id="ARBA00022816"/>
    </source>
</evidence>
<comment type="function">
    <text evidence="7">Involved in the import of nuclear-targeted proteins into the nucleus and the export of poly(A) RNA out of the nucleus. Has a role in the endoplasmic reticulum-associated degradation (ERAD) pathway.</text>
</comment>
<dbReference type="GO" id="GO:0051028">
    <property type="term" value="P:mRNA transport"/>
    <property type="evidence" value="ECO:0007669"/>
    <property type="project" value="UniProtKB-KW"/>
</dbReference>
<name>A0A074X0D8_9PEZI</name>
<feature type="region of interest" description="Disordered" evidence="8">
    <location>
        <begin position="36"/>
        <end position="56"/>
    </location>
</feature>
<accession>A0A074X0D8</accession>
<dbReference type="HOGENOM" id="CLU_017172_0_0_1"/>
<dbReference type="GeneID" id="25413092"/>
<feature type="compositionally biased region" description="Polar residues" evidence="8">
    <location>
        <begin position="37"/>
        <end position="55"/>
    </location>
</feature>
<evidence type="ECO:0000313" key="10">
    <source>
        <dbReference type="EMBL" id="KEQ77199.1"/>
    </source>
</evidence>
<dbReference type="GO" id="GO:0043130">
    <property type="term" value="F:ubiquitin binding"/>
    <property type="evidence" value="ECO:0007669"/>
    <property type="project" value="TreeGrafter"/>
</dbReference>
<dbReference type="RefSeq" id="XP_013431104.1">
    <property type="nucleotide sequence ID" value="XM_013575650.1"/>
</dbReference>
<reference evidence="10 11" key="1">
    <citation type="journal article" date="2014" name="BMC Genomics">
        <title>Genome sequencing of four Aureobasidium pullulans varieties: biotechnological potential, stress tolerance, and description of new species.</title>
        <authorList>
            <person name="Gostin Ar C."/>
            <person name="Ohm R.A."/>
            <person name="Kogej T."/>
            <person name="Sonjak S."/>
            <person name="Turk M."/>
            <person name="Zajc J."/>
            <person name="Zalar P."/>
            <person name="Grube M."/>
            <person name="Sun H."/>
            <person name="Han J."/>
            <person name="Sharma A."/>
            <person name="Chiniquy J."/>
            <person name="Ngan C.Y."/>
            <person name="Lipzen A."/>
            <person name="Barry K."/>
            <person name="Grigoriev I.V."/>
            <person name="Gunde-Cimerman N."/>
        </authorList>
    </citation>
    <scope>NUCLEOTIDE SEQUENCE [LARGE SCALE GENOMIC DNA]</scope>
    <source>
        <strain evidence="10 11">CBS 147.97</strain>
    </source>
</reference>
<keyword evidence="6" id="KW-0811">Translocation</keyword>
<proteinExistence type="inferred from homology"/>
<comment type="subcellular location">
    <subcellularLocation>
        <location evidence="2">Cytoplasm</location>
        <location evidence="2">Perinuclear region</location>
    </subcellularLocation>
    <subcellularLocation>
        <location evidence="1">Nucleus membrane</location>
        <topology evidence="1">Peripheral membrane protein</topology>
        <orientation evidence="1">Cytoplasmic side</orientation>
    </subcellularLocation>
</comment>
<dbReference type="STRING" id="1043004.A0A074X0D8"/>
<dbReference type="Pfam" id="PF05021">
    <property type="entry name" value="NPL4"/>
    <property type="match status" value="1"/>
</dbReference>
<comment type="similarity">
    <text evidence="3">Belongs to the NPL4 family.</text>
</comment>
<dbReference type="CDD" id="cd08061">
    <property type="entry name" value="MPN_NPL4"/>
    <property type="match status" value="1"/>
</dbReference>
<keyword evidence="6" id="KW-0653">Protein transport</keyword>
<evidence type="ECO:0000256" key="3">
    <source>
        <dbReference type="ARBA" id="ARBA00011025"/>
    </source>
</evidence>
<keyword evidence="11" id="KW-1185">Reference proteome</keyword>
<dbReference type="PANTHER" id="PTHR12710:SF0">
    <property type="entry name" value="NUCLEAR PROTEIN LOCALIZATION PROTEIN 4 HOMOLOG"/>
    <property type="match status" value="1"/>
</dbReference>
<dbReference type="GO" id="GO:0015031">
    <property type="term" value="P:protein transport"/>
    <property type="evidence" value="ECO:0007669"/>
    <property type="project" value="UniProtKB-KW"/>
</dbReference>
<dbReference type="InterPro" id="IPR007717">
    <property type="entry name" value="NPL4_C"/>
</dbReference>
<evidence type="ECO:0000256" key="4">
    <source>
        <dbReference type="ARBA" id="ARBA00019709"/>
    </source>
</evidence>